<gene>
    <name evidence="3" type="ORF">FD01_GL001433</name>
</gene>
<dbReference type="Gene3D" id="1.10.260.40">
    <property type="entry name" value="lambda repressor-like DNA-binding domains"/>
    <property type="match status" value="1"/>
</dbReference>
<dbReference type="Pfam" id="PF01381">
    <property type="entry name" value="HTH_3"/>
    <property type="match status" value="1"/>
</dbReference>
<dbReference type="PANTHER" id="PTHR46558">
    <property type="entry name" value="TRACRIPTIONAL REGULATORY PROTEIN-RELATED-RELATED"/>
    <property type="match status" value="1"/>
</dbReference>
<feature type="domain" description="HTH cro/C1-type" evidence="2">
    <location>
        <begin position="16"/>
        <end position="70"/>
    </location>
</feature>
<reference evidence="3 4" key="1">
    <citation type="journal article" date="2015" name="Genome Announc.">
        <title>Expanding the biotechnology potential of lactobacilli through comparative genomics of 213 strains and associated genera.</title>
        <authorList>
            <person name="Sun Z."/>
            <person name="Harris H.M."/>
            <person name="McCann A."/>
            <person name="Guo C."/>
            <person name="Argimon S."/>
            <person name="Zhang W."/>
            <person name="Yang X."/>
            <person name="Jeffery I.B."/>
            <person name="Cooney J.C."/>
            <person name="Kagawa T.F."/>
            <person name="Liu W."/>
            <person name="Song Y."/>
            <person name="Salvetti E."/>
            <person name="Wrobel A."/>
            <person name="Rasinkangas P."/>
            <person name="Parkhill J."/>
            <person name="Rea M.C."/>
            <person name="O'Sullivan O."/>
            <person name="Ritari J."/>
            <person name="Douillard F.P."/>
            <person name="Paul Ross R."/>
            <person name="Yang R."/>
            <person name="Briner A.E."/>
            <person name="Felis G.E."/>
            <person name="de Vos W.M."/>
            <person name="Barrangou R."/>
            <person name="Klaenhammer T.R."/>
            <person name="Caufield P.W."/>
            <person name="Cui Y."/>
            <person name="Zhang H."/>
            <person name="O'Toole P.W."/>
        </authorList>
    </citation>
    <scope>NUCLEOTIDE SEQUENCE [LARGE SCALE GENOMIC DNA]</scope>
    <source>
        <strain evidence="3 4">DSM 13343</strain>
    </source>
</reference>
<dbReference type="InterPro" id="IPR001387">
    <property type="entry name" value="Cro/C1-type_HTH"/>
</dbReference>
<dbReference type="SMART" id="SM00530">
    <property type="entry name" value="HTH_XRE"/>
    <property type="match status" value="1"/>
</dbReference>
<name>A0A0R1QS12_9LACO</name>
<dbReference type="PROSITE" id="PS50943">
    <property type="entry name" value="HTH_CROC1"/>
    <property type="match status" value="1"/>
</dbReference>
<dbReference type="SUPFAM" id="SSF47413">
    <property type="entry name" value="lambda repressor-like DNA-binding domains"/>
    <property type="match status" value="1"/>
</dbReference>
<dbReference type="Proteomes" id="UP000051790">
    <property type="component" value="Unassembled WGS sequence"/>
</dbReference>
<evidence type="ECO:0000313" key="3">
    <source>
        <dbReference type="EMBL" id="KRL43979.1"/>
    </source>
</evidence>
<comment type="caution">
    <text evidence="3">The sequence shown here is derived from an EMBL/GenBank/DDBJ whole genome shotgun (WGS) entry which is preliminary data.</text>
</comment>
<proteinExistence type="predicted"/>
<evidence type="ECO:0000313" key="4">
    <source>
        <dbReference type="Proteomes" id="UP000051790"/>
    </source>
</evidence>
<evidence type="ECO:0000259" key="2">
    <source>
        <dbReference type="PROSITE" id="PS50943"/>
    </source>
</evidence>
<dbReference type="AlphaFoldDB" id="A0A0R1QS12"/>
<dbReference type="CDD" id="cd00093">
    <property type="entry name" value="HTH_XRE"/>
    <property type="match status" value="1"/>
</dbReference>
<dbReference type="PANTHER" id="PTHR46558:SF3">
    <property type="entry name" value="TRANSCRIPTIONAL REGULATOR"/>
    <property type="match status" value="1"/>
</dbReference>
<dbReference type="GO" id="GO:0003677">
    <property type="term" value="F:DNA binding"/>
    <property type="evidence" value="ECO:0007669"/>
    <property type="project" value="UniProtKB-KW"/>
</dbReference>
<dbReference type="EMBL" id="AZEU01000174">
    <property type="protein sequence ID" value="KRL43979.1"/>
    <property type="molecule type" value="Genomic_DNA"/>
</dbReference>
<dbReference type="InterPro" id="IPR010982">
    <property type="entry name" value="Lambda_DNA-bd_dom_sf"/>
</dbReference>
<sequence length="74" mass="8191">MFNLTGGVCLAKNLKLRAARAAKDFTQEELAERVGVTRQTIGAIEKGNYNPTVQLCITICKVLGCTLDDLFWEE</sequence>
<accession>A0A0R1QS12</accession>
<protein>
    <recommendedName>
        <fullName evidence="2">HTH cro/C1-type domain-containing protein</fullName>
    </recommendedName>
</protein>
<dbReference type="PATRIC" id="fig|1423769.4.peg.1541"/>
<organism evidence="3 4">
    <name type="scientific">Lacticaseibacillus manihotivorans DSM 13343 = JCM 12514</name>
    <dbReference type="NCBI Taxonomy" id="1423769"/>
    <lineage>
        <taxon>Bacteria</taxon>
        <taxon>Bacillati</taxon>
        <taxon>Bacillota</taxon>
        <taxon>Bacilli</taxon>
        <taxon>Lactobacillales</taxon>
        <taxon>Lactobacillaceae</taxon>
        <taxon>Lacticaseibacillus</taxon>
    </lineage>
</organism>
<evidence type="ECO:0000256" key="1">
    <source>
        <dbReference type="ARBA" id="ARBA00023125"/>
    </source>
</evidence>
<keyword evidence="1" id="KW-0238">DNA-binding</keyword>
<keyword evidence="4" id="KW-1185">Reference proteome</keyword>